<evidence type="ECO:0000256" key="2">
    <source>
        <dbReference type="ARBA" id="ARBA00022448"/>
    </source>
</evidence>
<evidence type="ECO:0000313" key="5">
    <source>
        <dbReference type="EMBL" id="PFG36837.1"/>
    </source>
</evidence>
<dbReference type="PROSITE" id="PS51257">
    <property type="entry name" value="PROKAR_LIPOPROTEIN"/>
    <property type="match status" value="1"/>
</dbReference>
<dbReference type="RefSeq" id="WP_098457975.1">
    <property type="nucleotide sequence ID" value="NZ_PDJH01000001.1"/>
</dbReference>
<dbReference type="SUPFAM" id="SSF53850">
    <property type="entry name" value="Periplasmic binding protein-like II"/>
    <property type="match status" value="1"/>
</dbReference>
<reference evidence="5 6" key="1">
    <citation type="submission" date="2017-10" db="EMBL/GenBank/DDBJ databases">
        <title>Sequencing the genomes of 1000 actinobacteria strains.</title>
        <authorList>
            <person name="Klenk H.-P."/>
        </authorList>
    </citation>
    <scope>NUCLEOTIDE SEQUENCE [LARGE SCALE GENOMIC DNA]</scope>
    <source>
        <strain evidence="5 6">DSM 21574</strain>
    </source>
</reference>
<keyword evidence="3 4" id="KW-0732">Signal</keyword>
<dbReference type="Gene3D" id="3.40.190.10">
    <property type="entry name" value="Periplasmic binding protein-like II"/>
    <property type="match status" value="1"/>
</dbReference>
<feature type="signal peptide" evidence="4">
    <location>
        <begin position="1"/>
        <end position="23"/>
    </location>
</feature>
<gene>
    <name evidence="5" type="ORF">ATL41_1576</name>
</gene>
<keyword evidence="2" id="KW-0813">Transport</keyword>
<evidence type="ECO:0000256" key="3">
    <source>
        <dbReference type="ARBA" id="ARBA00022729"/>
    </source>
</evidence>
<proteinExistence type="inferred from homology"/>
<dbReference type="EMBL" id="PDJH01000001">
    <property type="protein sequence ID" value="PFG36837.1"/>
    <property type="molecule type" value="Genomic_DNA"/>
</dbReference>
<protein>
    <submittedName>
        <fullName evidence="5">Carbohydrate ABC transporter substrate-binding protein (CUT1 family)</fullName>
    </submittedName>
</protein>
<evidence type="ECO:0000256" key="4">
    <source>
        <dbReference type="SAM" id="SignalP"/>
    </source>
</evidence>
<dbReference type="GO" id="GO:0042956">
    <property type="term" value="P:maltodextrin transmembrane transport"/>
    <property type="evidence" value="ECO:0007669"/>
    <property type="project" value="TreeGrafter"/>
</dbReference>
<dbReference type="AlphaFoldDB" id="A0A2A9ECP7"/>
<comment type="similarity">
    <text evidence="1">Belongs to the bacterial solute-binding protein 1 family.</text>
</comment>
<dbReference type="PANTHER" id="PTHR30061:SF50">
    <property type="entry name" value="MALTOSE_MALTODEXTRIN-BINDING PERIPLASMIC PROTEIN"/>
    <property type="match status" value="1"/>
</dbReference>
<dbReference type="OrthoDB" id="9770625at2"/>
<dbReference type="InterPro" id="IPR006059">
    <property type="entry name" value="SBP"/>
</dbReference>
<dbReference type="PANTHER" id="PTHR30061">
    <property type="entry name" value="MALTOSE-BINDING PERIPLASMIC PROTEIN"/>
    <property type="match status" value="1"/>
</dbReference>
<dbReference type="GO" id="GO:0015768">
    <property type="term" value="P:maltose transport"/>
    <property type="evidence" value="ECO:0007669"/>
    <property type="project" value="TreeGrafter"/>
</dbReference>
<dbReference type="Pfam" id="PF01547">
    <property type="entry name" value="SBP_bac_1"/>
    <property type="match status" value="1"/>
</dbReference>
<name>A0A2A9ECP7_9MICO</name>
<dbReference type="GO" id="GO:0055052">
    <property type="term" value="C:ATP-binding cassette (ABC) transporter complex, substrate-binding subunit-containing"/>
    <property type="evidence" value="ECO:0007669"/>
    <property type="project" value="TreeGrafter"/>
</dbReference>
<dbReference type="Proteomes" id="UP000221394">
    <property type="component" value="Unassembled WGS sequence"/>
</dbReference>
<organism evidence="5 6">
    <name type="scientific">Flavimobilis soli</name>
    <dbReference type="NCBI Taxonomy" id="442709"/>
    <lineage>
        <taxon>Bacteria</taxon>
        <taxon>Bacillati</taxon>
        <taxon>Actinomycetota</taxon>
        <taxon>Actinomycetes</taxon>
        <taxon>Micrococcales</taxon>
        <taxon>Jonesiaceae</taxon>
        <taxon>Flavimobilis</taxon>
    </lineage>
</organism>
<accession>A0A2A9ECP7</accession>
<evidence type="ECO:0000313" key="6">
    <source>
        <dbReference type="Proteomes" id="UP000221394"/>
    </source>
</evidence>
<keyword evidence="6" id="KW-1185">Reference proteome</keyword>
<dbReference type="GO" id="GO:1901982">
    <property type="term" value="F:maltose binding"/>
    <property type="evidence" value="ECO:0007669"/>
    <property type="project" value="TreeGrafter"/>
</dbReference>
<comment type="caution">
    <text evidence="5">The sequence shown here is derived from an EMBL/GenBank/DDBJ whole genome shotgun (WGS) entry which is preliminary data.</text>
</comment>
<evidence type="ECO:0000256" key="1">
    <source>
        <dbReference type="ARBA" id="ARBA00008520"/>
    </source>
</evidence>
<feature type="chain" id="PRO_5039244584" evidence="4">
    <location>
        <begin position="24"/>
        <end position="424"/>
    </location>
</feature>
<sequence length="424" mass="44583">MKIRKIALLGAAAALALTGCSTDGSTTDPTAAAPSDTASAPAEDRSITLWLADQEKDVAPALPEYLKKEFAAATGATLNIEFIGWGELLPRLSTALSNPDQTPDVVEIGNTQAPTFTTVGAFSDLTDKLDELAGGDTIVPQGFVDAGSVDGKVYAVPYYWGSRYVFYDKSAFKDAGIEVPKTLADFGDAAKKLTTDEKSGFWLPGQDWRNGISWLFANGGDIAVNEGGKWVGKLSSPESQKALAQVKDLFENATHAPKDGEDAEAWTPFNNGDTAMFMAPSWARWSVTEDLAENLGAFALPGVDGGTAPVFAGGSNMGISKASKNQDLAFELLKVVYSDGYQKVLAENGMGPVRDSFTSLMGDDEFAQAAIAASATAKLTPASAGWASVEQSRVMEEFFGKIAQGGDIAALAAETDATLNKVLN</sequence>